<name>T0JWE9_COLGC</name>
<organism evidence="1 2">
    <name type="scientific">Colletotrichum gloeosporioides (strain Cg-14)</name>
    <name type="common">Anthracnose fungus</name>
    <name type="synonym">Glomerella cingulata</name>
    <dbReference type="NCBI Taxonomy" id="1237896"/>
    <lineage>
        <taxon>Eukaryota</taxon>
        <taxon>Fungi</taxon>
        <taxon>Dikarya</taxon>
        <taxon>Ascomycota</taxon>
        <taxon>Pezizomycotina</taxon>
        <taxon>Sordariomycetes</taxon>
        <taxon>Hypocreomycetidae</taxon>
        <taxon>Glomerellales</taxon>
        <taxon>Glomerellaceae</taxon>
        <taxon>Colletotrichum</taxon>
        <taxon>Colletotrichum gloeosporioides species complex</taxon>
    </lineage>
</organism>
<protein>
    <submittedName>
        <fullName evidence="1">Uncharacterized protein</fullName>
    </submittedName>
</protein>
<sequence length="16" mass="2068">MYQYCFKKRPFRENAS</sequence>
<accession>T0JWE9</accession>
<dbReference type="Proteomes" id="UP000015530">
    <property type="component" value="Unassembled WGS sequence"/>
</dbReference>
<dbReference type="EMBL" id="AMYD01004190">
    <property type="protein sequence ID" value="EQB43704.1"/>
    <property type="molecule type" value="Genomic_DNA"/>
</dbReference>
<gene>
    <name evidence="1" type="ORF">CGLO_17609</name>
</gene>
<proteinExistence type="predicted"/>
<dbReference type="HOGENOM" id="CLU_3433146_0_0_1"/>
<reference evidence="2" key="1">
    <citation type="journal article" date="2013" name="Mol. Plant Microbe Interact.">
        <title>Global aspects of pacC regulation of pathogenicity genes in Colletotrichum gloeosporioides as revealed by transcriptome analysis.</title>
        <authorList>
            <person name="Alkan N."/>
            <person name="Meng X."/>
            <person name="Friedlander G."/>
            <person name="Reuveni E."/>
            <person name="Sukno S."/>
            <person name="Sherman A."/>
            <person name="Thon M."/>
            <person name="Fluhr R."/>
            <person name="Prusky D."/>
        </authorList>
    </citation>
    <scope>NUCLEOTIDE SEQUENCE [LARGE SCALE GENOMIC DNA]</scope>
    <source>
        <strain evidence="2">Cg-14</strain>
    </source>
</reference>
<evidence type="ECO:0000313" key="2">
    <source>
        <dbReference type="Proteomes" id="UP000015530"/>
    </source>
</evidence>
<evidence type="ECO:0000313" key="1">
    <source>
        <dbReference type="EMBL" id="EQB43704.1"/>
    </source>
</evidence>
<dbReference type="AlphaFoldDB" id="T0JWE9"/>
<comment type="caution">
    <text evidence="1">The sequence shown here is derived from an EMBL/GenBank/DDBJ whole genome shotgun (WGS) entry which is preliminary data.</text>
</comment>